<sequence>MMLGISTHCLMEMPLENALSALDKVCDVVEIMNDGMHHIENPDIPLLFDYKYFMHAPSRSVNIASHLEPIRKGSVKVISDTIEIAAHINAHGVVFHPGYFAWERDRDVAAFQLQKSLLELKALSDEYSVPVFAENMTNWPYFFLRTPGDLPLITDFGFVLDVGHANLNSCLDKFLQAKISHFHLHDNYGADDDHFAIGRGNIDFEPVYDAIRKNDCSAIIEVGSFEGANRSYSLVKEKLGI</sequence>
<keyword evidence="3" id="KW-1185">Reference proteome</keyword>
<dbReference type="Pfam" id="PF01261">
    <property type="entry name" value="AP_endonuc_2"/>
    <property type="match status" value="1"/>
</dbReference>
<accession>A0A9E7PPA8</accession>
<dbReference type="EMBL" id="CP096115">
    <property type="protein sequence ID" value="UUX93934.1"/>
    <property type="molecule type" value="Genomic_DNA"/>
</dbReference>
<feature type="domain" description="Xylose isomerase-like TIM barrel" evidence="1">
    <location>
        <begin position="53"/>
        <end position="225"/>
    </location>
</feature>
<evidence type="ECO:0000259" key="1">
    <source>
        <dbReference type="Pfam" id="PF01261"/>
    </source>
</evidence>
<dbReference type="Proteomes" id="UP001060368">
    <property type="component" value="Chromosome"/>
</dbReference>
<reference evidence="2" key="1">
    <citation type="submission" date="2022-04" db="EMBL/GenBank/DDBJ databases">
        <title>Complete genome of Methanoplanus endosymbiosus DSM 3599.</title>
        <authorList>
            <person name="Chen S.-C."/>
            <person name="You Y.-T."/>
            <person name="Zhou Y.-Z."/>
            <person name="Lai M.-C."/>
        </authorList>
    </citation>
    <scope>NUCLEOTIDE SEQUENCE</scope>
    <source>
        <strain evidence="2">DSM 3599</strain>
    </source>
</reference>
<dbReference type="KEGG" id="mend:L6E24_02565"/>
<protein>
    <submittedName>
        <fullName evidence="2">Sugar phosphate isomerase/epimerase</fullName>
    </submittedName>
</protein>
<organism evidence="2 3">
    <name type="scientific">Methanoplanus endosymbiosus</name>
    <dbReference type="NCBI Taxonomy" id="33865"/>
    <lineage>
        <taxon>Archaea</taxon>
        <taxon>Methanobacteriati</taxon>
        <taxon>Methanobacteriota</taxon>
        <taxon>Stenosarchaea group</taxon>
        <taxon>Methanomicrobia</taxon>
        <taxon>Methanomicrobiales</taxon>
        <taxon>Methanomicrobiaceae</taxon>
        <taxon>Methanoplanus</taxon>
    </lineage>
</organism>
<dbReference type="Gene3D" id="3.20.20.150">
    <property type="entry name" value="Divalent-metal-dependent TIM barrel enzymes"/>
    <property type="match status" value="1"/>
</dbReference>
<evidence type="ECO:0000313" key="2">
    <source>
        <dbReference type="EMBL" id="UUX93934.1"/>
    </source>
</evidence>
<gene>
    <name evidence="2" type="ORF">L6E24_02565</name>
</gene>
<name>A0A9E7PPA8_9EURY</name>
<dbReference type="SUPFAM" id="SSF51658">
    <property type="entry name" value="Xylose isomerase-like"/>
    <property type="match status" value="1"/>
</dbReference>
<dbReference type="GeneID" id="74306542"/>
<dbReference type="AlphaFoldDB" id="A0A9E7PPA8"/>
<keyword evidence="2" id="KW-0413">Isomerase</keyword>
<evidence type="ECO:0000313" key="3">
    <source>
        <dbReference type="Proteomes" id="UP001060368"/>
    </source>
</evidence>
<proteinExistence type="predicted"/>
<dbReference type="InterPro" id="IPR036237">
    <property type="entry name" value="Xyl_isomerase-like_sf"/>
</dbReference>
<dbReference type="RefSeq" id="WP_257744066.1">
    <property type="nucleotide sequence ID" value="NZ_CP096115.1"/>
</dbReference>
<dbReference type="GO" id="GO:0016853">
    <property type="term" value="F:isomerase activity"/>
    <property type="evidence" value="ECO:0007669"/>
    <property type="project" value="UniProtKB-KW"/>
</dbReference>
<dbReference type="InterPro" id="IPR013022">
    <property type="entry name" value="Xyl_isomerase-like_TIM-brl"/>
</dbReference>